<dbReference type="OrthoDB" id="99382at2157"/>
<gene>
    <name evidence="3" type="ordered locus">TK0191</name>
</gene>
<accession>Q5JFM3</accession>
<dbReference type="SUPFAM" id="SSF88723">
    <property type="entry name" value="PIN domain-like"/>
    <property type="match status" value="1"/>
</dbReference>
<dbReference type="InterPro" id="IPR044153">
    <property type="entry name" value="PIN_Pae0151-like"/>
</dbReference>
<dbReference type="InParanoid" id="Q5JFM3"/>
<keyword evidence="1" id="KW-0460">Magnesium</keyword>
<dbReference type="RefSeq" id="WP_011249146.1">
    <property type="nucleotide sequence ID" value="NC_006624.1"/>
</dbReference>
<dbReference type="GeneID" id="78446695"/>
<name>Q5JFM3_THEKO</name>
<evidence type="ECO:0000256" key="1">
    <source>
        <dbReference type="ARBA" id="ARBA00022842"/>
    </source>
</evidence>
<dbReference type="Proteomes" id="UP000000536">
    <property type="component" value="Chromosome"/>
</dbReference>
<dbReference type="HOGENOM" id="CLU_140143_1_0_2"/>
<dbReference type="KEGG" id="tko:TK0191"/>
<dbReference type="AlphaFoldDB" id="Q5JFM3"/>
<dbReference type="InterPro" id="IPR002716">
    <property type="entry name" value="PIN_dom"/>
</dbReference>
<dbReference type="eggNOG" id="arCOG00730">
    <property type="taxonomic scope" value="Archaea"/>
</dbReference>
<dbReference type="Gene3D" id="3.40.50.1010">
    <property type="entry name" value="5'-nuclease"/>
    <property type="match status" value="1"/>
</dbReference>
<keyword evidence="4" id="KW-1185">Reference proteome</keyword>
<dbReference type="EnsemblBacteria" id="BAD84380">
    <property type="protein sequence ID" value="BAD84380"/>
    <property type="gene ID" value="TK0191"/>
</dbReference>
<dbReference type="EMBL" id="AP006878">
    <property type="protein sequence ID" value="BAD84380.1"/>
    <property type="molecule type" value="Genomic_DNA"/>
</dbReference>
<sequence length="149" mass="16775">MKVVLDTSVVVNLFSSFYPDRSEVAKRIAKLSEMGILEIYAPRLGEFEFVSVLSRFLSQEMVREAHEIYMELVADFVGEGLLSDRILELAFSTGHRIPDLYFVATAQHINALLLTNDRKMAEMARSAGVKAFYLTEEADEFFKLAGVNG</sequence>
<evidence type="ECO:0000313" key="3">
    <source>
        <dbReference type="EMBL" id="BAD84380.1"/>
    </source>
</evidence>
<feature type="domain" description="PIN" evidence="2">
    <location>
        <begin position="3"/>
        <end position="125"/>
    </location>
</feature>
<organism evidence="3 4">
    <name type="scientific">Thermococcus kodakarensis (strain ATCC BAA-918 / JCM 12380 / KOD1)</name>
    <name type="common">Pyrococcus kodakaraensis (strain KOD1)</name>
    <dbReference type="NCBI Taxonomy" id="69014"/>
    <lineage>
        <taxon>Archaea</taxon>
        <taxon>Methanobacteriati</taxon>
        <taxon>Methanobacteriota</taxon>
        <taxon>Thermococci</taxon>
        <taxon>Thermococcales</taxon>
        <taxon>Thermococcaceae</taxon>
        <taxon>Thermococcus</taxon>
    </lineage>
</organism>
<dbReference type="PANTHER" id="PTHR35901:SF1">
    <property type="entry name" value="EXONUCLEASE VAPC9"/>
    <property type="match status" value="1"/>
</dbReference>
<dbReference type="CDD" id="cd09873">
    <property type="entry name" value="PIN_Pae0151-like"/>
    <property type="match status" value="1"/>
</dbReference>
<dbReference type="PhylomeDB" id="Q5JFM3"/>
<dbReference type="PATRIC" id="fig|69014.16.peg.190"/>
<dbReference type="PANTHER" id="PTHR35901">
    <property type="entry name" value="RIBONUCLEASE VAPC3"/>
    <property type="match status" value="1"/>
</dbReference>
<proteinExistence type="predicted"/>
<reference evidence="3 4" key="1">
    <citation type="journal article" date="2005" name="Genome Res.">
        <title>Complete genome sequence of the hyperthermophilic archaeon Thermococcus kodakaraensis KOD1 and comparison with Pyrococcus genomes.</title>
        <authorList>
            <person name="Fukui T."/>
            <person name="Atomi H."/>
            <person name="Kanai T."/>
            <person name="Matsumi R."/>
            <person name="Fujiwara S."/>
            <person name="Imanaka T."/>
        </authorList>
    </citation>
    <scope>NUCLEOTIDE SEQUENCE [LARGE SCALE GENOMIC DNA]</scope>
    <source>
        <strain evidence="4">ATCC BAA-918 / JCM 12380 / KOD1</strain>
    </source>
</reference>
<dbReference type="Pfam" id="PF01850">
    <property type="entry name" value="PIN"/>
    <property type="match status" value="1"/>
</dbReference>
<protein>
    <submittedName>
        <fullName evidence="3">Predicted nucleic acid-binding protein, containing PIN domain</fullName>
    </submittedName>
</protein>
<dbReference type="InterPro" id="IPR029060">
    <property type="entry name" value="PIN-like_dom_sf"/>
</dbReference>
<dbReference type="InterPro" id="IPR051619">
    <property type="entry name" value="TypeII_TA_RNase_PINc/VapC"/>
</dbReference>
<evidence type="ECO:0000313" key="4">
    <source>
        <dbReference type="Proteomes" id="UP000000536"/>
    </source>
</evidence>
<evidence type="ECO:0000259" key="2">
    <source>
        <dbReference type="Pfam" id="PF01850"/>
    </source>
</evidence>
<dbReference type="STRING" id="69014.TK0191"/>